<keyword evidence="4 6" id="KW-0964">Secreted</keyword>
<dbReference type="EMBL" id="BKCP01008404">
    <property type="protein sequence ID" value="GER48985.1"/>
    <property type="molecule type" value="Genomic_DNA"/>
</dbReference>
<dbReference type="AlphaFoldDB" id="A0A5A7QUH8"/>
<dbReference type="OrthoDB" id="1096418at2759"/>
<evidence type="ECO:0000313" key="8">
    <source>
        <dbReference type="EMBL" id="GER48985.1"/>
    </source>
</evidence>
<keyword evidence="9" id="KW-1185">Reference proteome</keyword>
<evidence type="ECO:0000256" key="7">
    <source>
        <dbReference type="SAM" id="Phobius"/>
    </source>
</evidence>
<dbReference type="InterPro" id="IPR010264">
    <property type="entry name" value="Self-incomp_S1"/>
</dbReference>
<feature type="transmembrane region" description="Helical" evidence="7">
    <location>
        <begin position="15"/>
        <end position="33"/>
    </location>
</feature>
<gene>
    <name evidence="8" type="ORF">STAS_26197</name>
</gene>
<evidence type="ECO:0000256" key="4">
    <source>
        <dbReference type="ARBA" id="ARBA00022525"/>
    </source>
</evidence>
<protein>
    <recommendedName>
        <fullName evidence="6">S-protein homolog</fullName>
    </recommendedName>
</protein>
<dbReference type="GO" id="GO:0060320">
    <property type="term" value="P:rejection of self pollen"/>
    <property type="evidence" value="ECO:0007669"/>
    <property type="project" value="UniProtKB-KW"/>
</dbReference>
<evidence type="ECO:0000313" key="9">
    <source>
        <dbReference type="Proteomes" id="UP000325081"/>
    </source>
</evidence>
<evidence type="ECO:0000256" key="5">
    <source>
        <dbReference type="ARBA" id="ARBA00022729"/>
    </source>
</evidence>
<evidence type="ECO:0000256" key="6">
    <source>
        <dbReference type="RuleBase" id="RU367044"/>
    </source>
</evidence>
<evidence type="ECO:0000256" key="1">
    <source>
        <dbReference type="ARBA" id="ARBA00004613"/>
    </source>
</evidence>
<reference evidence="9" key="1">
    <citation type="journal article" date="2019" name="Curr. Biol.">
        <title>Genome Sequence of Striga asiatica Provides Insight into the Evolution of Plant Parasitism.</title>
        <authorList>
            <person name="Yoshida S."/>
            <person name="Kim S."/>
            <person name="Wafula E.K."/>
            <person name="Tanskanen J."/>
            <person name="Kim Y.M."/>
            <person name="Honaas L."/>
            <person name="Yang Z."/>
            <person name="Spallek T."/>
            <person name="Conn C.E."/>
            <person name="Ichihashi Y."/>
            <person name="Cheong K."/>
            <person name="Cui S."/>
            <person name="Der J.P."/>
            <person name="Gundlach H."/>
            <person name="Jiao Y."/>
            <person name="Hori C."/>
            <person name="Ishida J.K."/>
            <person name="Kasahara H."/>
            <person name="Kiba T."/>
            <person name="Kim M.S."/>
            <person name="Koo N."/>
            <person name="Laohavisit A."/>
            <person name="Lee Y.H."/>
            <person name="Lumba S."/>
            <person name="McCourt P."/>
            <person name="Mortimer J.C."/>
            <person name="Mutuku J.M."/>
            <person name="Nomura T."/>
            <person name="Sasaki-Sekimoto Y."/>
            <person name="Seto Y."/>
            <person name="Wang Y."/>
            <person name="Wakatake T."/>
            <person name="Sakakibara H."/>
            <person name="Demura T."/>
            <person name="Yamaguchi S."/>
            <person name="Yoneyama K."/>
            <person name="Manabe R.I."/>
            <person name="Nelson D.C."/>
            <person name="Schulman A.H."/>
            <person name="Timko M.P."/>
            <person name="dePamphilis C.W."/>
            <person name="Choi D."/>
            <person name="Shirasu K."/>
        </authorList>
    </citation>
    <scope>NUCLEOTIDE SEQUENCE [LARGE SCALE GENOMIC DNA]</scope>
    <source>
        <strain evidence="9">cv. UVA1</strain>
    </source>
</reference>
<evidence type="ECO:0000256" key="2">
    <source>
        <dbReference type="ARBA" id="ARBA00005581"/>
    </source>
</evidence>
<comment type="similarity">
    <text evidence="2 6">Belongs to the plant self-incompatibility (S1) protein family.</text>
</comment>
<evidence type="ECO:0000256" key="3">
    <source>
        <dbReference type="ARBA" id="ARBA00022471"/>
    </source>
</evidence>
<keyword evidence="7" id="KW-0812">Transmembrane</keyword>
<keyword evidence="7" id="KW-0472">Membrane</keyword>
<dbReference type="PANTHER" id="PTHR31232">
    <property type="match status" value="1"/>
</dbReference>
<proteinExistence type="inferred from homology"/>
<comment type="subcellular location">
    <subcellularLocation>
        <location evidence="1 6">Secreted</location>
    </subcellularLocation>
</comment>
<keyword evidence="3 6" id="KW-0713">Self-incompatibility</keyword>
<dbReference type="GO" id="GO:0005576">
    <property type="term" value="C:extracellular region"/>
    <property type="evidence" value="ECO:0007669"/>
    <property type="project" value="UniProtKB-SubCell"/>
</dbReference>
<accession>A0A5A7QUH8</accession>
<name>A0A5A7QUH8_STRAF</name>
<keyword evidence="5" id="KW-0732">Signal</keyword>
<organism evidence="8 9">
    <name type="scientific">Striga asiatica</name>
    <name type="common">Asiatic witchweed</name>
    <name type="synonym">Buchnera asiatica</name>
    <dbReference type="NCBI Taxonomy" id="4170"/>
    <lineage>
        <taxon>Eukaryota</taxon>
        <taxon>Viridiplantae</taxon>
        <taxon>Streptophyta</taxon>
        <taxon>Embryophyta</taxon>
        <taxon>Tracheophyta</taxon>
        <taxon>Spermatophyta</taxon>
        <taxon>Magnoliopsida</taxon>
        <taxon>eudicotyledons</taxon>
        <taxon>Gunneridae</taxon>
        <taxon>Pentapetalae</taxon>
        <taxon>asterids</taxon>
        <taxon>lamiids</taxon>
        <taxon>Lamiales</taxon>
        <taxon>Orobanchaceae</taxon>
        <taxon>Buchnereae</taxon>
        <taxon>Striga</taxon>
    </lineage>
</organism>
<dbReference type="PANTHER" id="PTHR31232:SF155">
    <property type="entry name" value="PLANT SELF-INCOMPATIBILITY PROTEIN S1 FAMILY"/>
    <property type="match status" value="1"/>
</dbReference>
<dbReference type="Proteomes" id="UP000325081">
    <property type="component" value="Unassembled WGS sequence"/>
</dbReference>
<sequence>MNKMSLGTNCKGHQGLWPVILIVICSLHIINISPVEARCWFTKGYEIRIHNDMILEPFSNVKFHCASKDHIIGYHNLSWSNSSHYFLWDFCDSFWGNILYFCRFWWGNKQVALEVFNRKIAKELVGDNYIVYYAIMSRDVEREHLDSLGPLEVFPWQ</sequence>
<comment type="caution">
    <text evidence="8">The sequence shown here is derived from an EMBL/GenBank/DDBJ whole genome shotgun (WGS) entry which is preliminary data.</text>
</comment>
<keyword evidence="7" id="KW-1133">Transmembrane helix</keyword>
<dbReference type="Pfam" id="PF05938">
    <property type="entry name" value="Self-incomp_S1"/>
    <property type="match status" value="1"/>
</dbReference>